<dbReference type="RefSeq" id="WP_171083899.1">
    <property type="nucleotide sequence ID" value="NZ_JABAIV010000003.1"/>
</dbReference>
<accession>A0A7Y2JYJ4</accession>
<reference evidence="2 3" key="1">
    <citation type="submission" date="2020-04" db="EMBL/GenBank/DDBJ databases">
        <title>Massilia sp. nov., a cold adapted bacteria isolated from Arctic soil.</title>
        <authorList>
            <person name="Son J."/>
            <person name="Ka J.-O."/>
        </authorList>
    </citation>
    <scope>NUCLEOTIDE SEQUENCE [LARGE SCALE GENOMIC DNA]</scope>
    <source>
        <strain evidence="2 3">ML15P13</strain>
    </source>
</reference>
<dbReference type="Proteomes" id="UP000533905">
    <property type="component" value="Unassembled WGS sequence"/>
</dbReference>
<comment type="caution">
    <text evidence="2">The sequence shown here is derived from an EMBL/GenBank/DDBJ whole genome shotgun (WGS) entry which is preliminary data.</text>
</comment>
<evidence type="ECO:0000256" key="1">
    <source>
        <dbReference type="SAM" id="MobiDB-lite"/>
    </source>
</evidence>
<feature type="region of interest" description="Disordered" evidence="1">
    <location>
        <begin position="1"/>
        <end position="48"/>
    </location>
</feature>
<keyword evidence="3" id="KW-1185">Reference proteome</keyword>
<dbReference type="AlphaFoldDB" id="A0A7Y2JYJ4"/>
<gene>
    <name evidence="2" type="ORF">HGB41_10305</name>
</gene>
<dbReference type="EMBL" id="JABAIV010000003">
    <property type="protein sequence ID" value="NNG23385.1"/>
    <property type="molecule type" value="Genomic_DNA"/>
</dbReference>
<feature type="compositionally biased region" description="Low complexity" evidence="1">
    <location>
        <begin position="24"/>
        <end position="38"/>
    </location>
</feature>
<evidence type="ECO:0000313" key="3">
    <source>
        <dbReference type="Proteomes" id="UP000533905"/>
    </source>
</evidence>
<organism evidence="2 3">
    <name type="scientific">Telluria aromaticivorans</name>
    <dbReference type="NCBI Taxonomy" id="2725995"/>
    <lineage>
        <taxon>Bacteria</taxon>
        <taxon>Pseudomonadati</taxon>
        <taxon>Pseudomonadota</taxon>
        <taxon>Betaproteobacteria</taxon>
        <taxon>Burkholderiales</taxon>
        <taxon>Oxalobacteraceae</taxon>
        <taxon>Telluria group</taxon>
        <taxon>Telluria</taxon>
    </lineage>
</organism>
<protein>
    <submittedName>
        <fullName evidence="2">Uncharacterized protein</fullName>
    </submittedName>
</protein>
<name>A0A7Y2JYJ4_9BURK</name>
<proteinExistence type="predicted"/>
<evidence type="ECO:0000313" key="2">
    <source>
        <dbReference type="EMBL" id="NNG23385.1"/>
    </source>
</evidence>
<sequence length="48" mass="5058">MDTRYPGCRQVEKRHSVNGGAGAANGEEFGGLPAAALEGGERRRRSQG</sequence>